<evidence type="ECO:0000256" key="9">
    <source>
        <dbReference type="RuleBase" id="RU003357"/>
    </source>
</evidence>
<dbReference type="PROSITE" id="PS52016">
    <property type="entry name" value="TONB_DEPENDENT_REC_3"/>
    <property type="match status" value="1"/>
</dbReference>
<evidence type="ECO:0000256" key="7">
    <source>
        <dbReference type="ARBA" id="ARBA00023237"/>
    </source>
</evidence>
<gene>
    <name evidence="12" type="ORF">SPV1_00140</name>
</gene>
<dbReference type="FunCoup" id="Q0EYM6">
    <property type="interactions" value="163"/>
</dbReference>
<dbReference type="Gene3D" id="2.40.170.20">
    <property type="entry name" value="TonB-dependent receptor, beta-barrel domain"/>
    <property type="match status" value="1"/>
</dbReference>
<evidence type="ECO:0000313" key="13">
    <source>
        <dbReference type="Proteomes" id="UP000005297"/>
    </source>
</evidence>
<dbReference type="PANTHER" id="PTHR30069:SF49">
    <property type="entry name" value="OUTER MEMBRANE PROTEIN C"/>
    <property type="match status" value="1"/>
</dbReference>
<comment type="similarity">
    <text evidence="8 9">Belongs to the TonB-dependent receptor family.</text>
</comment>
<dbReference type="PANTHER" id="PTHR30069">
    <property type="entry name" value="TONB-DEPENDENT OUTER MEMBRANE RECEPTOR"/>
    <property type="match status" value="1"/>
</dbReference>
<evidence type="ECO:0000256" key="5">
    <source>
        <dbReference type="ARBA" id="ARBA00023077"/>
    </source>
</evidence>
<dbReference type="InterPro" id="IPR039426">
    <property type="entry name" value="TonB-dep_rcpt-like"/>
</dbReference>
<evidence type="ECO:0000313" key="12">
    <source>
        <dbReference type="EMBL" id="EAU54341.1"/>
    </source>
</evidence>
<evidence type="ECO:0000259" key="10">
    <source>
        <dbReference type="Pfam" id="PF00593"/>
    </source>
</evidence>
<dbReference type="Proteomes" id="UP000005297">
    <property type="component" value="Unassembled WGS sequence"/>
</dbReference>
<evidence type="ECO:0000256" key="6">
    <source>
        <dbReference type="ARBA" id="ARBA00023136"/>
    </source>
</evidence>
<keyword evidence="2 8" id="KW-0813">Transport</keyword>
<dbReference type="InterPro" id="IPR000531">
    <property type="entry name" value="Beta-barrel_TonB"/>
</dbReference>
<keyword evidence="12" id="KW-0675">Receptor</keyword>
<keyword evidence="6 8" id="KW-0472">Membrane</keyword>
<evidence type="ECO:0000259" key="11">
    <source>
        <dbReference type="Pfam" id="PF07715"/>
    </source>
</evidence>
<dbReference type="GO" id="GO:0015344">
    <property type="term" value="F:siderophore uptake transmembrane transporter activity"/>
    <property type="evidence" value="ECO:0007669"/>
    <property type="project" value="TreeGrafter"/>
</dbReference>
<name>Q0EYM6_9PROT</name>
<keyword evidence="5 9" id="KW-0798">TonB box</keyword>
<keyword evidence="3 8" id="KW-1134">Transmembrane beta strand</keyword>
<evidence type="ECO:0000256" key="4">
    <source>
        <dbReference type="ARBA" id="ARBA00022692"/>
    </source>
</evidence>
<dbReference type="InterPro" id="IPR037066">
    <property type="entry name" value="Plug_dom_sf"/>
</dbReference>
<sequence length="762" mass="82030">MIFKKLFSSEEGHIFSGNRKMDKAATSSFRVRHLLFSVLAIGMAQGHAWAEENLPTIKVNAAPADTQAADCTVVGKDEVKSKSIATSDTAGLLKNTPGVNLQSGGGVSSLPTIHGLADDRLRIKVDGMDLVSACANHMNPPLSYIDPSNVGSATVFAGISPVSMGGDSIGGTILVKSESPEFAKPGEGTLLKGQIGAFYRSNGNVVGGSASATAATETASVRYNGSTVKAKNYKAAAAFKPAGLAAVDRGWLAGDEVGSSMYEATNHALAVDVLNGDNMIDLKLGLQDIPKQGWTNQRMDMTGNKSIQANLGVTSEFDWGNLESRVYFENTKHSMQFGQDKQFLYGGVARGMPMDTEGKNLGASLKANIDLSSADLLRVGAEYQQYRLDDWWNPSGGAMMAPNVFWNINGGKRDRMAVYSEWESQISSSWLSQLGLRFERVDMNTGAVQGYNTMMAFQGAESAAFNATNRKKVDNNIDATALVRFTPDENKTIEFGYAMKTRSPNLYERYTWSTAGMMMRMVNMAGDGNGYVGNLNLKPETSHTISATVDLHDAGKKQWGVKVSPYYTYISDHVDAARCSSANANCGAANQTATNSFVYLQFVNQSAHLYGVDLSGDLLVSDNSYGSVTAKGLMNYVRGKNKVTRENLYNIMPLNGHMILEHALGGWSSSVDVEMVAAKKKVSKVRNEMVTGGYTLVNLHSTYQWKQVRLDVGVSNLLDRFYNHPLGGAYLGQGATMGTAVPWGIAVPGMGRSIFAGVTIDL</sequence>
<dbReference type="Pfam" id="PF00593">
    <property type="entry name" value="TonB_dep_Rec_b-barrel"/>
    <property type="match status" value="1"/>
</dbReference>
<evidence type="ECO:0000256" key="1">
    <source>
        <dbReference type="ARBA" id="ARBA00004571"/>
    </source>
</evidence>
<dbReference type="Gene3D" id="2.170.130.10">
    <property type="entry name" value="TonB-dependent receptor, plug domain"/>
    <property type="match status" value="1"/>
</dbReference>
<accession>Q0EYM6</accession>
<dbReference type="SUPFAM" id="SSF56935">
    <property type="entry name" value="Porins"/>
    <property type="match status" value="1"/>
</dbReference>
<reference evidence="12 13" key="1">
    <citation type="submission" date="2006-09" db="EMBL/GenBank/DDBJ databases">
        <authorList>
            <person name="Emerson D."/>
            <person name="Ferriera S."/>
            <person name="Johnson J."/>
            <person name="Kravitz S."/>
            <person name="Halpern A."/>
            <person name="Remington K."/>
            <person name="Beeson K."/>
            <person name="Tran B."/>
            <person name="Rogers Y.-H."/>
            <person name="Friedman R."/>
            <person name="Venter J.C."/>
        </authorList>
    </citation>
    <scope>NUCLEOTIDE SEQUENCE [LARGE SCALE GENOMIC DNA]</scope>
    <source>
        <strain evidence="12 13">PV-1</strain>
    </source>
</reference>
<proteinExistence type="inferred from homology"/>
<dbReference type="AlphaFoldDB" id="Q0EYM6"/>
<protein>
    <submittedName>
        <fullName evidence="12">TonB-dependent receptor protein</fullName>
    </submittedName>
</protein>
<dbReference type="HOGENOM" id="CLU_014873_0_0_0"/>
<dbReference type="InterPro" id="IPR012910">
    <property type="entry name" value="Plug_dom"/>
</dbReference>
<feature type="domain" description="TonB-dependent receptor-like beta-barrel" evidence="10">
    <location>
        <begin position="285"/>
        <end position="717"/>
    </location>
</feature>
<dbReference type="EMBL" id="AATS01000009">
    <property type="protein sequence ID" value="EAU54341.1"/>
    <property type="molecule type" value="Genomic_DNA"/>
</dbReference>
<organism evidence="12 13">
    <name type="scientific">Mariprofundus ferrooxydans PV-1</name>
    <dbReference type="NCBI Taxonomy" id="314345"/>
    <lineage>
        <taxon>Bacteria</taxon>
        <taxon>Pseudomonadati</taxon>
        <taxon>Pseudomonadota</taxon>
        <taxon>Candidatius Mariprofundia</taxon>
        <taxon>Mariprofundales</taxon>
        <taxon>Mariprofundaceae</taxon>
        <taxon>Mariprofundus</taxon>
    </lineage>
</organism>
<dbReference type="eggNOG" id="COG4771">
    <property type="taxonomic scope" value="Bacteria"/>
</dbReference>
<dbReference type="InterPro" id="IPR036942">
    <property type="entry name" value="Beta-barrel_TonB_sf"/>
</dbReference>
<dbReference type="RefSeq" id="WP_009851796.1">
    <property type="nucleotide sequence ID" value="NZ_DS022296.1"/>
</dbReference>
<dbReference type="InParanoid" id="Q0EYM6"/>
<dbReference type="GO" id="GO:0044718">
    <property type="term" value="P:siderophore transmembrane transport"/>
    <property type="evidence" value="ECO:0007669"/>
    <property type="project" value="TreeGrafter"/>
</dbReference>
<dbReference type="OrthoDB" id="5332150at2"/>
<keyword evidence="13" id="KW-1185">Reference proteome</keyword>
<feature type="domain" description="TonB-dependent receptor plug" evidence="11">
    <location>
        <begin position="68"/>
        <end position="172"/>
    </location>
</feature>
<dbReference type="Pfam" id="PF07715">
    <property type="entry name" value="Plug"/>
    <property type="match status" value="1"/>
</dbReference>
<evidence type="ECO:0000256" key="2">
    <source>
        <dbReference type="ARBA" id="ARBA00022448"/>
    </source>
</evidence>
<comment type="subcellular location">
    <subcellularLocation>
        <location evidence="1 8">Cell outer membrane</location>
        <topology evidence="1 8">Multi-pass membrane protein</topology>
    </subcellularLocation>
</comment>
<dbReference type="STRING" id="314344.AL013_08055"/>
<keyword evidence="4 8" id="KW-0812">Transmembrane</keyword>
<dbReference type="GO" id="GO:0009279">
    <property type="term" value="C:cell outer membrane"/>
    <property type="evidence" value="ECO:0007669"/>
    <property type="project" value="UniProtKB-SubCell"/>
</dbReference>
<keyword evidence="7 8" id="KW-0998">Cell outer membrane</keyword>
<comment type="caution">
    <text evidence="12">The sequence shown here is derived from an EMBL/GenBank/DDBJ whole genome shotgun (WGS) entry which is preliminary data.</text>
</comment>
<evidence type="ECO:0000256" key="8">
    <source>
        <dbReference type="PROSITE-ProRule" id="PRU01360"/>
    </source>
</evidence>
<evidence type="ECO:0000256" key="3">
    <source>
        <dbReference type="ARBA" id="ARBA00022452"/>
    </source>
</evidence>